<dbReference type="GO" id="GO:0005737">
    <property type="term" value="C:cytoplasm"/>
    <property type="evidence" value="ECO:0007669"/>
    <property type="project" value="TreeGrafter"/>
</dbReference>
<gene>
    <name evidence="5" type="ORF">L227DRAFT_564225</name>
</gene>
<dbReference type="GO" id="GO:0052717">
    <property type="term" value="F:tRNA-specific adenosine-34 deaminase activity"/>
    <property type="evidence" value="ECO:0007669"/>
    <property type="project" value="TreeGrafter"/>
</dbReference>
<dbReference type="EMBL" id="ML122271">
    <property type="protein sequence ID" value="RPD59112.1"/>
    <property type="molecule type" value="Genomic_DNA"/>
</dbReference>
<dbReference type="Proteomes" id="UP000313359">
    <property type="component" value="Unassembled WGS sequence"/>
</dbReference>
<dbReference type="OrthoDB" id="3180714at2759"/>
<dbReference type="Gene3D" id="3.40.140.10">
    <property type="entry name" value="Cytidine Deaminase, domain 2"/>
    <property type="match status" value="1"/>
</dbReference>
<keyword evidence="6" id="KW-1185">Reference proteome</keyword>
<evidence type="ECO:0000256" key="3">
    <source>
        <dbReference type="SAM" id="MobiDB-lite"/>
    </source>
</evidence>
<dbReference type="GO" id="GO:0005634">
    <property type="term" value="C:nucleus"/>
    <property type="evidence" value="ECO:0007669"/>
    <property type="project" value="TreeGrafter"/>
</dbReference>
<dbReference type="PANTHER" id="PTHR11079:SF156">
    <property type="entry name" value="INACTIVE TRNA-SPECIFIC ADENOSINE DEAMINASE-LIKE PROTEIN 3-RELATED"/>
    <property type="match status" value="1"/>
</dbReference>
<proteinExistence type="inferred from homology"/>
<sequence length="338" mass="37737">MDDEDHKGEASSMFDAFADGDPDHLVPEEELPFRRLKLTPEDEDEEDMDAVQRCGDLLKLKLLLWPTIYTPRKKFEPEPRTRGKVQWACDAMEQVVKKAQDVLPIAAYVPVAYDEETRTATRMLESISAHDTRKSTSHPLRHSILNLVRAVASASAATAPMSPPPQLTPVINVPAPSLDQVTAALTKPHTHVVTRQSLNASESHPEEVRNGAHYLLTSLTLFTTHEPCIMCSMALLHSRVKEVFYLIPMAKTGMWECDVRPEAERREPSASKVGELWQMRPGSMRVQVDSISSSRSLDFLRSHCVDGNVVPKHHIVVAPLDQELIEAASRRLESQGSA</sequence>
<dbReference type="PROSITE" id="PS51747">
    <property type="entry name" value="CYT_DCMP_DEAMINASES_2"/>
    <property type="match status" value="1"/>
</dbReference>
<dbReference type="SUPFAM" id="SSF53927">
    <property type="entry name" value="Cytidine deaminase-like"/>
    <property type="match status" value="1"/>
</dbReference>
<feature type="region of interest" description="Disordered" evidence="3">
    <location>
        <begin position="1"/>
        <end position="34"/>
    </location>
</feature>
<evidence type="ECO:0000256" key="1">
    <source>
        <dbReference type="ARBA" id="ARBA00022694"/>
    </source>
</evidence>
<dbReference type="STRING" id="1328759.A0A5C2S5X0"/>
<dbReference type="Pfam" id="PF00383">
    <property type="entry name" value="dCMP_cyt_deam_1"/>
    <property type="match status" value="1"/>
</dbReference>
<feature type="domain" description="CMP/dCMP-type deaminase" evidence="4">
    <location>
        <begin position="141"/>
        <end position="267"/>
    </location>
</feature>
<keyword evidence="1" id="KW-0819">tRNA processing</keyword>
<dbReference type="AlphaFoldDB" id="A0A5C2S5X0"/>
<accession>A0A5C2S5X0</accession>
<evidence type="ECO:0000259" key="4">
    <source>
        <dbReference type="PROSITE" id="PS51747"/>
    </source>
</evidence>
<organism evidence="5 6">
    <name type="scientific">Lentinus tigrinus ALCF2SS1-6</name>
    <dbReference type="NCBI Taxonomy" id="1328759"/>
    <lineage>
        <taxon>Eukaryota</taxon>
        <taxon>Fungi</taxon>
        <taxon>Dikarya</taxon>
        <taxon>Basidiomycota</taxon>
        <taxon>Agaricomycotina</taxon>
        <taxon>Agaricomycetes</taxon>
        <taxon>Polyporales</taxon>
        <taxon>Polyporaceae</taxon>
        <taxon>Lentinus</taxon>
    </lineage>
</organism>
<name>A0A5C2S5X0_9APHY</name>
<reference evidence="5" key="1">
    <citation type="journal article" date="2018" name="Genome Biol. Evol.">
        <title>Genomics and development of Lentinus tigrinus, a white-rot wood-decaying mushroom with dimorphic fruiting bodies.</title>
        <authorList>
            <person name="Wu B."/>
            <person name="Xu Z."/>
            <person name="Knudson A."/>
            <person name="Carlson A."/>
            <person name="Chen N."/>
            <person name="Kovaka S."/>
            <person name="LaButti K."/>
            <person name="Lipzen A."/>
            <person name="Pennachio C."/>
            <person name="Riley R."/>
            <person name="Schakwitz W."/>
            <person name="Umezawa K."/>
            <person name="Ohm R.A."/>
            <person name="Grigoriev I.V."/>
            <person name="Nagy L.G."/>
            <person name="Gibbons J."/>
            <person name="Hibbett D."/>
        </authorList>
    </citation>
    <scope>NUCLEOTIDE SEQUENCE [LARGE SCALE GENOMIC DNA]</scope>
    <source>
        <strain evidence="5">ALCF2SS1-6</strain>
    </source>
</reference>
<evidence type="ECO:0000313" key="5">
    <source>
        <dbReference type="EMBL" id="RPD59112.1"/>
    </source>
</evidence>
<dbReference type="GO" id="GO:0008033">
    <property type="term" value="P:tRNA processing"/>
    <property type="evidence" value="ECO:0007669"/>
    <property type="project" value="UniProtKB-KW"/>
</dbReference>
<protein>
    <recommendedName>
        <fullName evidence="4">CMP/dCMP-type deaminase domain-containing protein</fullName>
    </recommendedName>
</protein>
<dbReference type="InterPro" id="IPR016193">
    <property type="entry name" value="Cytidine_deaminase-like"/>
</dbReference>
<evidence type="ECO:0000256" key="2">
    <source>
        <dbReference type="ARBA" id="ARBA00038160"/>
    </source>
</evidence>
<evidence type="ECO:0000313" key="6">
    <source>
        <dbReference type="Proteomes" id="UP000313359"/>
    </source>
</evidence>
<dbReference type="PANTHER" id="PTHR11079">
    <property type="entry name" value="CYTOSINE DEAMINASE FAMILY MEMBER"/>
    <property type="match status" value="1"/>
</dbReference>
<dbReference type="InterPro" id="IPR002125">
    <property type="entry name" value="CMP_dCMP_dom"/>
</dbReference>
<feature type="compositionally biased region" description="Basic and acidic residues" evidence="3">
    <location>
        <begin position="21"/>
        <end position="33"/>
    </location>
</feature>
<comment type="similarity">
    <text evidence="2">Belongs to the cytidine and deoxycytidylate deaminase family. ADAT3 subfamily.</text>
</comment>